<dbReference type="PANTHER" id="PTHR45138:SF9">
    <property type="entry name" value="DIGUANYLATE CYCLASE DGCM-RELATED"/>
    <property type="match status" value="1"/>
</dbReference>
<evidence type="ECO:0000256" key="2">
    <source>
        <dbReference type="ARBA" id="ARBA00012528"/>
    </source>
</evidence>
<feature type="domain" description="GGDEF" evidence="5">
    <location>
        <begin position="380"/>
        <end position="511"/>
    </location>
</feature>
<evidence type="ECO:0000313" key="6">
    <source>
        <dbReference type="EMBL" id="KPM84349.1"/>
    </source>
</evidence>
<comment type="catalytic activity">
    <reaction evidence="3">
        <text>2 GTP = 3',3'-c-di-GMP + 2 diphosphate</text>
        <dbReference type="Rhea" id="RHEA:24898"/>
        <dbReference type="ChEBI" id="CHEBI:33019"/>
        <dbReference type="ChEBI" id="CHEBI:37565"/>
        <dbReference type="ChEBI" id="CHEBI:58805"/>
        <dbReference type="EC" id="2.7.7.65"/>
    </reaction>
</comment>
<organism evidence="6 7">
    <name type="scientific">Pseudoalteromonas lipolytica</name>
    <dbReference type="NCBI Taxonomy" id="570156"/>
    <lineage>
        <taxon>Bacteria</taxon>
        <taxon>Pseudomonadati</taxon>
        <taxon>Pseudomonadota</taxon>
        <taxon>Gammaproteobacteria</taxon>
        <taxon>Alteromonadales</taxon>
        <taxon>Pseudoalteromonadaceae</taxon>
        <taxon>Pseudoalteromonas</taxon>
    </lineage>
</organism>
<dbReference type="GO" id="GO:1902201">
    <property type="term" value="P:negative regulation of bacterial-type flagellum-dependent cell motility"/>
    <property type="evidence" value="ECO:0007669"/>
    <property type="project" value="TreeGrafter"/>
</dbReference>
<dbReference type="InterPro" id="IPR029787">
    <property type="entry name" value="Nucleotide_cyclase"/>
</dbReference>
<dbReference type="SMART" id="SM00267">
    <property type="entry name" value="GGDEF"/>
    <property type="match status" value="1"/>
</dbReference>
<dbReference type="Proteomes" id="UP000050378">
    <property type="component" value="Unassembled WGS sequence"/>
</dbReference>
<dbReference type="SUPFAM" id="SSF55073">
    <property type="entry name" value="Nucleotide cyclase"/>
    <property type="match status" value="1"/>
</dbReference>
<dbReference type="GO" id="GO:0005886">
    <property type="term" value="C:plasma membrane"/>
    <property type="evidence" value="ECO:0007669"/>
    <property type="project" value="TreeGrafter"/>
</dbReference>
<accession>A0A0P7E2Z9</accession>
<dbReference type="InterPro" id="IPR000160">
    <property type="entry name" value="GGDEF_dom"/>
</dbReference>
<name>A0A0P7E2Z9_9GAMM</name>
<dbReference type="EMBL" id="LJTC01000003">
    <property type="protein sequence ID" value="KPM84349.1"/>
    <property type="molecule type" value="Genomic_DNA"/>
</dbReference>
<evidence type="ECO:0000259" key="5">
    <source>
        <dbReference type="PROSITE" id="PS50887"/>
    </source>
</evidence>
<dbReference type="PATRIC" id="fig|570156.3.peg.2077"/>
<comment type="cofactor">
    <cofactor evidence="1">
        <name>Mg(2+)</name>
        <dbReference type="ChEBI" id="CHEBI:18420"/>
    </cofactor>
</comment>
<dbReference type="InterPro" id="IPR048516">
    <property type="entry name" value="DGCcoil"/>
</dbReference>
<evidence type="ECO:0000256" key="3">
    <source>
        <dbReference type="ARBA" id="ARBA00034247"/>
    </source>
</evidence>
<dbReference type="RefSeq" id="WP_054552006.1">
    <property type="nucleotide sequence ID" value="NZ_LJTC01000003.1"/>
</dbReference>
<dbReference type="NCBIfam" id="TIGR00254">
    <property type="entry name" value="GGDEF"/>
    <property type="match status" value="1"/>
</dbReference>
<sequence>MQQQHDLLNKKLKQAIDARTVVEDARKHQVEVLSQFAAKLSLSCKGLDIELDNRLAKFRSALKKGVDFNLLSPFIDDVLGLLKHQEAKQIALQRELNNSVNDAGKQLQKVKGLPDDARRSLRHLLDHELNNIQSNHDFIPLLSKLVIIYHQALQAKLSTKSETESQIKPQLAAELLNLANDLVLEDESAEQIKAVKNNITHNDCIDDLLDSALKIITIITRNMSKERQSAQSFLISLNQTIEDLHHSIVSTSKHSESLSAEYESLNKQIEAKIKNLNTQTQQATSISSLKELVEEELKSLSDDLIAKEKLEQSEREHLLNSFNDINKRISHLESKLSTYKKRLNEQRYKSLLDGLTKLPNRAAFDERFNHEFHLFNIQESDVTFVVLDVDHFKSINDRYGHSAGDKTLQVIAKALQKSIRKSDFIARYGGEEFVLLMTGMSIENAVSSLEKLRKNIQAIPFKFKDKQVEITISLGATQLKKGDTPLIAFDRADDALYKAKNEGRNKVCISK</sequence>
<evidence type="ECO:0000256" key="1">
    <source>
        <dbReference type="ARBA" id="ARBA00001946"/>
    </source>
</evidence>
<dbReference type="CDD" id="cd01949">
    <property type="entry name" value="GGDEF"/>
    <property type="match status" value="1"/>
</dbReference>
<dbReference type="PROSITE" id="PS50887">
    <property type="entry name" value="GGDEF"/>
    <property type="match status" value="1"/>
</dbReference>
<dbReference type="Pfam" id="PF00990">
    <property type="entry name" value="GGDEF"/>
    <property type="match status" value="1"/>
</dbReference>
<comment type="caution">
    <text evidence="6">The sequence shown here is derived from an EMBL/GenBank/DDBJ whole genome shotgun (WGS) entry which is preliminary data.</text>
</comment>
<protein>
    <recommendedName>
        <fullName evidence="2">diguanylate cyclase</fullName>
        <ecNumber evidence="2">2.7.7.65</ecNumber>
    </recommendedName>
</protein>
<gene>
    <name evidence="6" type="ORF">AOG27_05470</name>
</gene>
<dbReference type="InterPro" id="IPR050469">
    <property type="entry name" value="Diguanylate_Cyclase"/>
</dbReference>
<dbReference type="FunFam" id="3.30.70.270:FF:000001">
    <property type="entry name" value="Diguanylate cyclase domain protein"/>
    <property type="match status" value="1"/>
</dbReference>
<dbReference type="GO" id="GO:0043709">
    <property type="term" value="P:cell adhesion involved in single-species biofilm formation"/>
    <property type="evidence" value="ECO:0007669"/>
    <property type="project" value="TreeGrafter"/>
</dbReference>
<proteinExistence type="predicted"/>
<dbReference type="GO" id="GO:0052621">
    <property type="term" value="F:diguanylate cyclase activity"/>
    <property type="evidence" value="ECO:0007669"/>
    <property type="project" value="UniProtKB-EC"/>
</dbReference>
<reference evidence="6 7" key="1">
    <citation type="submission" date="2015-09" db="EMBL/GenBank/DDBJ databases">
        <title>Draft Genome Sequence of Pseudoalteromonas lipolytica UCD-48B.</title>
        <authorList>
            <person name="Krusor M."/>
            <person name="Coil D.A."/>
            <person name="Lang J.M."/>
            <person name="Eisen J.A."/>
            <person name="Alexiev A."/>
        </authorList>
    </citation>
    <scope>NUCLEOTIDE SEQUENCE [LARGE SCALE GENOMIC DNA]</scope>
    <source>
        <strain evidence="6 7">UCD-48B</strain>
    </source>
</reference>
<dbReference type="PANTHER" id="PTHR45138">
    <property type="entry name" value="REGULATORY COMPONENTS OF SENSORY TRANSDUCTION SYSTEM"/>
    <property type="match status" value="1"/>
</dbReference>
<dbReference type="OrthoDB" id="9812260at2"/>
<dbReference type="AlphaFoldDB" id="A0A0P7E2Z9"/>
<dbReference type="Pfam" id="PF20975">
    <property type="entry name" value="DGCcoil"/>
    <property type="match status" value="1"/>
</dbReference>
<keyword evidence="4" id="KW-0175">Coiled coil</keyword>
<evidence type="ECO:0000313" key="7">
    <source>
        <dbReference type="Proteomes" id="UP000050378"/>
    </source>
</evidence>
<feature type="coiled-coil region" evidence="4">
    <location>
        <begin position="255"/>
        <end position="342"/>
    </location>
</feature>
<dbReference type="EC" id="2.7.7.65" evidence="2"/>
<dbReference type="InterPro" id="IPR043128">
    <property type="entry name" value="Rev_trsase/Diguanyl_cyclase"/>
</dbReference>
<evidence type="ECO:0000256" key="4">
    <source>
        <dbReference type="SAM" id="Coils"/>
    </source>
</evidence>
<dbReference type="Gene3D" id="3.30.70.270">
    <property type="match status" value="1"/>
</dbReference>
<dbReference type="STRING" id="570156.AOG27_05470"/>